<evidence type="ECO:0000313" key="2">
    <source>
        <dbReference type="EMBL" id="GII77579.1"/>
    </source>
</evidence>
<feature type="signal peptide" evidence="1">
    <location>
        <begin position="1"/>
        <end position="30"/>
    </location>
</feature>
<reference evidence="2" key="1">
    <citation type="submission" date="2021-01" db="EMBL/GenBank/DDBJ databases">
        <title>Whole genome shotgun sequence of Sphaerisporangium rufum NBRC 109079.</title>
        <authorList>
            <person name="Komaki H."/>
            <person name="Tamura T."/>
        </authorList>
    </citation>
    <scope>NUCLEOTIDE SEQUENCE</scope>
    <source>
        <strain evidence="2">NBRC 109079</strain>
    </source>
</reference>
<name>A0A919UZB1_9ACTN</name>
<protein>
    <submittedName>
        <fullName evidence="2">Uncharacterized protein</fullName>
    </submittedName>
</protein>
<gene>
    <name evidence="2" type="ORF">Sru01_25610</name>
</gene>
<dbReference type="EMBL" id="BOOU01000036">
    <property type="protein sequence ID" value="GII77579.1"/>
    <property type="molecule type" value="Genomic_DNA"/>
</dbReference>
<dbReference type="RefSeq" id="WP_203984501.1">
    <property type="nucleotide sequence ID" value="NZ_BOOU01000036.1"/>
</dbReference>
<evidence type="ECO:0000313" key="3">
    <source>
        <dbReference type="Proteomes" id="UP000655287"/>
    </source>
</evidence>
<dbReference type="AlphaFoldDB" id="A0A919UZB1"/>
<dbReference type="Proteomes" id="UP000655287">
    <property type="component" value="Unassembled WGS sequence"/>
</dbReference>
<dbReference type="InterPro" id="IPR046023">
    <property type="entry name" value="DUF5980"/>
</dbReference>
<accession>A0A919UZB1</accession>
<keyword evidence="1" id="KW-0732">Signal</keyword>
<proteinExistence type="predicted"/>
<dbReference type="Pfam" id="PF19410">
    <property type="entry name" value="DUF5980"/>
    <property type="match status" value="1"/>
</dbReference>
<comment type="caution">
    <text evidence="2">The sequence shown here is derived from an EMBL/GenBank/DDBJ whole genome shotgun (WGS) entry which is preliminary data.</text>
</comment>
<keyword evidence="3" id="KW-1185">Reference proteome</keyword>
<feature type="chain" id="PRO_5037159945" evidence="1">
    <location>
        <begin position="31"/>
        <end position="143"/>
    </location>
</feature>
<organism evidence="2 3">
    <name type="scientific">Sphaerisporangium rufum</name>
    <dbReference type="NCBI Taxonomy" id="1381558"/>
    <lineage>
        <taxon>Bacteria</taxon>
        <taxon>Bacillati</taxon>
        <taxon>Actinomycetota</taxon>
        <taxon>Actinomycetes</taxon>
        <taxon>Streptosporangiales</taxon>
        <taxon>Streptosporangiaceae</taxon>
        <taxon>Sphaerisporangium</taxon>
    </lineage>
</organism>
<evidence type="ECO:0000256" key="1">
    <source>
        <dbReference type="SAM" id="SignalP"/>
    </source>
</evidence>
<sequence length="143" mass="14742">MRSTERILRLLLGVAAGLVLALAGALPAGAATKTASSTWTLLDIGQRICVSPQYGHPGTYFLVPMSGSWTTTLSTGIKNLPPGSTSVGGNPILPGSNHDGTILALVQVTVAPAPVGVYTPDLWVSDGTETQTVPVTIEFRQGC</sequence>